<dbReference type="Proteomes" id="UP001732700">
    <property type="component" value="Chromosome 5D"/>
</dbReference>
<evidence type="ECO:0000313" key="1">
    <source>
        <dbReference type="EnsemblPlants" id="AVESA.00010b.r2.5DG0936130.1.CDS.1"/>
    </source>
</evidence>
<proteinExistence type="predicted"/>
<protein>
    <submittedName>
        <fullName evidence="1">Uncharacterized protein</fullName>
    </submittedName>
</protein>
<dbReference type="EnsemblPlants" id="AVESA.00010b.r2.5DG0936130.1">
    <property type="protein sequence ID" value="AVESA.00010b.r2.5DG0936130.1.CDS.1"/>
    <property type="gene ID" value="AVESA.00010b.r2.5DG0936130"/>
</dbReference>
<reference evidence="1" key="1">
    <citation type="submission" date="2021-05" db="EMBL/GenBank/DDBJ databases">
        <authorList>
            <person name="Scholz U."/>
            <person name="Mascher M."/>
            <person name="Fiebig A."/>
        </authorList>
    </citation>
    <scope>NUCLEOTIDE SEQUENCE [LARGE SCALE GENOMIC DNA]</scope>
</reference>
<keyword evidence="2" id="KW-1185">Reference proteome</keyword>
<sequence length="354" mass="40552">MKARQFVNVVMRRYGMYSVGRIKPEEQLFYPSTKEAQAAAPSNKELETSISRMPAPKLKLERPAVMDNRMDFLPFYERGCGGYSKILCIDEEGRTVLYDTDAGLLHSVPGLNGPKGAKPISFSIIDRNPRDPGRADALYVMGRYPRRYDYFNFEALMYSEPSNSWKDWRWHRLPPPPAHVDTSMVSCHALIDEPGHDPILMVSSTEESRVGTYCFNTCTNLWSKAGDWTLPFVGRVEHVPELDNLWFGIAIKWPYDLCAMDLSVEVPLLAYNWEDLALPEDWEMTDCSMVYLGDGKFCIAKIFEFYMDNDQTEMGAVISGLEVLRHGEPSSKLVMVKHKSKLYKFTRNQIHCIL</sequence>
<reference evidence="1" key="2">
    <citation type="submission" date="2025-09" db="UniProtKB">
        <authorList>
            <consortium name="EnsemblPlants"/>
        </authorList>
    </citation>
    <scope>IDENTIFICATION</scope>
</reference>
<accession>A0ACD5Y9Q6</accession>
<name>A0ACD5Y9Q6_AVESA</name>
<organism evidence="1 2">
    <name type="scientific">Avena sativa</name>
    <name type="common">Oat</name>
    <dbReference type="NCBI Taxonomy" id="4498"/>
    <lineage>
        <taxon>Eukaryota</taxon>
        <taxon>Viridiplantae</taxon>
        <taxon>Streptophyta</taxon>
        <taxon>Embryophyta</taxon>
        <taxon>Tracheophyta</taxon>
        <taxon>Spermatophyta</taxon>
        <taxon>Magnoliopsida</taxon>
        <taxon>Liliopsida</taxon>
        <taxon>Poales</taxon>
        <taxon>Poaceae</taxon>
        <taxon>BOP clade</taxon>
        <taxon>Pooideae</taxon>
        <taxon>Poodae</taxon>
        <taxon>Poeae</taxon>
        <taxon>Poeae Chloroplast Group 1 (Aveneae type)</taxon>
        <taxon>Aveninae</taxon>
        <taxon>Avena</taxon>
    </lineage>
</organism>
<evidence type="ECO:0000313" key="2">
    <source>
        <dbReference type="Proteomes" id="UP001732700"/>
    </source>
</evidence>